<protein>
    <recommendedName>
        <fullName evidence="3">Helix-turn-helix domain-containing protein</fullName>
    </recommendedName>
</protein>
<accession>A0ABS4TGX6</accession>
<keyword evidence="2" id="KW-1185">Reference proteome</keyword>
<comment type="caution">
    <text evidence="1">The sequence shown here is derived from an EMBL/GenBank/DDBJ whole genome shotgun (WGS) entry which is preliminary data.</text>
</comment>
<sequence length="235" mass="25070">MNDDLLAQVREMRERGNAPKQIAKALGLRPAEVTPLIRQAAALAQSKADPADRALLGCWINQGWSTGLGLDDAPEWAAADPLTDPEPGTGGLAAILMARQERGSRATVCGFLLDVYCLGVKNAIGPVSMPSSAVDDFRRKFFSGHSEPPVTIPIDLAQNLVHGAAAYARDLGFEPHPDFTDTAPHLGTPATLTPIRFGRDGKPFYVSGPYDNPQSVVRTLEATAGPGNYDYIAHV</sequence>
<dbReference type="Proteomes" id="UP001519332">
    <property type="component" value="Unassembled WGS sequence"/>
</dbReference>
<dbReference type="RefSeq" id="WP_209640467.1">
    <property type="nucleotide sequence ID" value="NZ_JAGINW010000001.1"/>
</dbReference>
<evidence type="ECO:0000313" key="2">
    <source>
        <dbReference type="Proteomes" id="UP001519332"/>
    </source>
</evidence>
<gene>
    <name evidence="1" type="ORF">JOF56_004070</name>
</gene>
<name>A0ABS4TGX6_9PSEU</name>
<reference evidence="1 2" key="1">
    <citation type="submission" date="2021-03" db="EMBL/GenBank/DDBJ databases">
        <title>Sequencing the genomes of 1000 actinobacteria strains.</title>
        <authorList>
            <person name="Klenk H.-P."/>
        </authorList>
    </citation>
    <scope>NUCLEOTIDE SEQUENCE [LARGE SCALE GENOMIC DNA]</scope>
    <source>
        <strain evidence="1 2">DSM 46670</strain>
    </source>
</reference>
<organism evidence="1 2">
    <name type="scientific">Kibdelosporangium banguiense</name>
    <dbReference type="NCBI Taxonomy" id="1365924"/>
    <lineage>
        <taxon>Bacteria</taxon>
        <taxon>Bacillati</taxon>
        <taxon>Actinomycetota</taxon>
        <taxon>Actinomycetes</taxon>
        <taxon>Pseudonocardiales</taxon>
        <taxon>Pseudonocardiaceae</taxon>
        <taxon>Kibdelosporangium</taxon>
    </lineage>
</organism>
<dbReference type="EMBL" id="JAGINW010000001">
    <property type="protein sequence ID" value="MBP2323685.1"/>
    <property type="molecule type" value="Genomic_DNA"/>
</dbReference>
<proteinExistence type="predicted"/>
<evidence type="ECO:0000313" key="1">
    <source>
        <dbReference type="EMBL" id="MBP2323685.1"/>
    </source>
</evidence>
<evidence type="ECO:0008006" key="3">
    <source>
        <dbReference type="Google" id="ProtNLM"/>
    </source>
</evidence>